<keyword evidence="3" id="KW-1185">Reference proteome</keyword>
<accession>A0ABN8S063</accession>
<evidence type="ECO:0000313" key="3">
    <source>
        <dbReference type="Proteomes" id="UP001159405"/>
    </source>
</evidence>
<gene>
    <name evidence="2" type="ORF">PLOB_00028081</name>
</gene>
<comment type="caution">
    <text evidence="2">The sequence shown here is derived from an EMBL/GenBank/DDBJ whole genome shotgun (WGS) entry which is preliminary data.</text>
</comment>
<protein>
    <recommendedName>
        <fullName evidence="1">Laminin EGF-like domain-containing protein</fullName>
    </recommendedName>
</protein>
<feature type="domain" description="Laminin EGF-like" evidence="1">
    <location>
        <begin position="42"/>
        <end position="64"/>
    </location>
</feature>
<dbReference type="Gene3D" id="2.10.25.10">
    <property type="entry name" value="Laminin"/>
    <property type="match status" value="2"/>
</dbReference>
<reference evidence="2 3" key="1">
    <citation type="submission" date="2022-05" db="EMBL/GenBank/DDBJ databases">
        <authorList>
            <consortium name="Genoscope - CEA"/>
            <person name="William W."/>
        </authorList>
    </citation>
    <scope>NUCLEOTIDE SEQUENCE [LARGE SCALE GENOMIC DNA]</scope>
</reference>
<name>A0ABN8S063_9CNID</name>
<sequence>MHFNGLISTLMVLLIKEEMHRRNFFNHIDASAYKMPSCYSAVCDHNTAGVKREKCAVGYYGDATKGTFSRICKLDTDGRPTCTSCQPGYTGRNCESCPAWKKCLVQW</sequence>
<evidence type="ECO:0000259" key="1">
    <source>
        <dbReference type="Pfam" id="PF00053"/>
    </source>
</evidence>
<dbReference type="Pfam" id="PF00053">
    <property type="entry name" value="EGF_laminin"/>
    <property type="match status" value="2"/>
</dbReference>
<dbReference type="Proteomes" id="UP001159405">
    <property type="component" value="Unassembled WGS sequence"/>
</dbReference>
<proteinExistence type="predicted"/>
<organism evidence="2 3">
    <name type="scientific">Porites lobata</name>
    <dbReference type="NCBI Taxonomy" id="104759"/>
    <lineage>
        <taxon>Eukaryota</taxon>
        <taxon>Metazoa</taxon>
        <taxon>Cnidaria</taxon>
        <taxon>Anthozoa</taxon>
        <taxon>Hexacorallia</taxon>
        <taxon>Scleractinia</taxon>
        <taxon>Fungiina</taxon>
        <taxon>Poritidae</taxon>
        <taxon>Porites</taxon>
    </lineage>
</organism>
<dbReference type="EMBL" id="CALNXK010000345">
    <property type="protein sequence ID" value="CAH3183182.1"/>
    <property type="molecule type" value="Genomic_DNA"/>
</dbReference>
<feature type="domain" description="Laminin EGF-like" evidence="1">
    <location>
        <begin position="69"/>
        <end position="98"/>
    </location>
</feature>
<dbReference type="InterPro" id="IPR002049">
    <property type="entry name" value="LE_dom"/>
</dbReference>
<evidence type="ECO:0000313" key="2">
    <source>
        <dbReference type="EMBL" id="CAH3183182.1"/>
    </source>
</evidence>